<feature type="compositionally biased region" description="Low complexity" evidence="1">
    <location>
        <begin position="42"/>
        <end position="55"/>
    </location>
</feature>
<evidence type="ECO:0000313" key="2">
    <source>
        <dbReference type="EMBL" id="CAA9252110.1"/>
    </source>
</evidence>
<feature type="compositionally biased region" description="Basic residues" evidence="1">
    <location>
        <begin position="1"/>
        <end position="12"/>
    </location>
</feature>
<feature type="compositionally biased region" description="Basic and acidic residues" evidence="1">
    <location>
        <begin position="65"/>
        <end position="75"/>
    </location>
</feature>
<sequence length="148" mass="15725">NARHRSHERRRGPREAQRRPPAPIPLVAGAQPRGRQPRRARVAAAGAPAVVLCPGRARRSPPPGPEDRRPRRDPGYRPGAVPHGARHREGAGDPGRPRVRDPGRAPQCAARHWPGAAFGGLGAPDRAPDHAQAGASRHPAAGSRASRV</sequence>
<gene>
    <name evidence="2" type="ORF">AVDCRST_MAG76-2338</name>
</gene>
<feature type="non-terminal residue" evidence="2">
    <location>
        <position position="148"/>
    </location>
</feature>
<protein>
    <submittedName>
        <fullName evidence="2">Uncharacterized protein</fullName>
    </submittedName>
</protein>
<evidence type="ECO:0000256" key="1">
    <source>
        <dbReference type="SAM" id="MobiDB-lite"/>
    </source>
</evidence>
<name>A0A6J4IH09_9ACTN</name>
<proteinExistence type="predicted"/>
<organism evidence="2">
    <name type="scientific">uncultured Acidimicrobiales bacterium</name>
    <dbReference type="NCBI Taxonomy" id="310071"/>
    <lineage>
        <taxon>Bacteria</taxon>
        <taxon>Bacillati</taxon>
        <taxon>Actinomycetota</taxon>
        <taxon>Acidimicrobiia</taxon>
        <taxon>Acidimicrobiales</taxon>
        <taxon>environmental samples</taxon>
    </lineage>
</organism>
<feature type="non-terminal residue" evidence="2">
    <location>
        <position position="1"/>
    </location>
</feature>
<feature type="compositionally biased region" description="Basic and acidic residues" evidence="1">
    <location>
        <begin position="87"/>
        <end position="103"/>
    </location>
</feature>
<accession>A0A6J4IH09</accession>
<reference evidence="2" key="1">
    <citation type="submission" date="2020-02" db="EMBL/GenBank/DDBJ databases">
        <authorList>
            <person name="Meier V. D."/>
        </authorList>
    </citation>
    <scope>NUCLEOTIDE SEQUENCE</scope>
    <source>
        <strain evidence="2">AVDCRST_MAG76</strain>
    </source>
</reference>
<feature type="region of interest" description="Disordered" evidence="1">
    <location>
        <begin position="1"/>
        <end position="148"/>
    </location>
</feature>
<dbReference type="AlphaFoldDB" id="A0A6J4IH09"/>
<dbReference type="EMBL" id="CADCSZ010000146">
    <property type="protein sequence ID" value="CAA9252110.1"/>
    <property type="molecule type" value="Genomic_DNA"/>
</dbReference>